<evidence type="ECO:0000313" key="2">
    <source>
        <dbReference type="EMBL" id="KAK3947568.1"/>
    </source>
</evidence>
<protein>
    <submittedName>
        <fullName evidence="2">Uncharacterized protein</fullName>
    </submittedName>
</protein>
<feature type="transmembrane region" description="Helical" evidence="1">
    <location>
        <begin position="12"/>
        <end position="29"/>
    </location>
</feature>
<sequence>MSLVFVQLSFRHFPLLFTFVNFLLTLFSARHPRGNMGDMVLSICGGGVDGRDGGFGLWLGNRLFVSQLAFFFFFFFFFPTFLVRW</sequence>
<feature type="transmembrane region" description="Helical" evidence="1">
    <location>
        <begin position="64"/>
        <end position="83"/>
    </location>
</feature>
<evidence type="ECO:0000313" key="3">
    <source>
        <dbReference type="Proteomes" id="UP001303222"/>
    </source>
</evidence>
<evidence type="ECO:0000256" key="1">
    <source>
        <dbReference type="SAM" id="Phobius"/>
    </source>
</evidence>
<gene>
    <name evidence="2" type="ORF">QBC32DRAFT_81170</name>
</gene>
<reference evidence="2" key="1">
    <citation type="journal article" date="2023" name="Mol. Phylogenet. Evol.">
        <title>Genome-scale phylogeny and comparative genomics of the fungal order Sordariales.</title>
        <authorList>
            <person name="Hensen N."/>
            <person name="Bonometti L."/>
            <person name="Westerberg I."/>
            <person name="Brannstrom I.O."/>
            <person name="Guillou S."/>
            <person name="Cros-Aarteil S."/>
            <person name="Calhoun S."/>
            <person name="Haridas S."/>
            <person name="Kuo A."/>
            <person name="Mondo S."/>
            <person name="Pangilinan J."/>
            <person name="Riley R."/>
            <person name="LaButti K."/>
            <person name="Andreopoulos B."/>
            <person name="Lipzen A."/>
            <person name="Chen C."/>
            <person name="Yan M."/>
            <person name="Daum C."/>
            <person name="Ng V."/>
            <person name="Clum A."/>
            <person name="Steindorff A."/>
            <person name="Ohm R.A."/>
            <person name="Martin F."/>
            <person name="Silar P."/>
            <person name="Natvig D.O."/>
            <person name="Lalanne C."/>
            <person name="Gautier V."/>
            <person name="Ament-Velasquez S.L."/>
            <person name="Kruys A."/>
            <person name="Hutchinson M.I."/>
            <person name="Powell A.J."/>
            <person name="Barry K."/>
            <person name="Miller A.N."/>
            <person name="Grigoriev I.V."/>
            <person name="Debuchy R."/>
            <person name="Gladieux P."/>
            <person name="Hiltunen Thoren M."/>
            <person name="Johannesson H."/>
        </authorList>
    </citation>
    <scope>NUCLEOTIDE SEQUENCE</scope>
    <source>
        <strain evidence="2">CBS 626.80</strain>
    </source>
</reference>
<keyword evidence="1" id="KW-0472">Membrane</keyword>
<proteinExistence type="predicted"/>
<comment type="caution">
    <text evidence="2">The sequence shown here is derived from an EMBL/GenBank/DDBJ whole genome shotgun (WGS) entry which is preliminary data.</text>
</comment>
<dbReference type="EMBL" id="MU859336">
    <property type="protein sequence ID" value="KAK3947568.1"/>
    <property type="molecule type" value="Genomic_DNA"/>
</dbReference>
<keyword evidence="3" id="KW-1185">Reference proteome</keyword>
<keyword evidence="1" id="KW-1133">Transmembrane helix</keyword>
<dbReference type="AlphaFoldDB" id="A0AAN6SBY7"/>
<name>A0AAN6SBY7_9PEZI</name>
<keyword evidence="1" id="KW-0812">Transmembrane</keyword>
<accession>A0AAN6SBY7</accession>
<reference evidence="2" key="2">
    <citation type="submission" date="2023-06" db="EMBL/GenBank/DDBJ databases">
        <authorList>
            <consortium name="Lawrence Berkeley National Laboratory"/>
            <person name="Mondo S.J."/>
            <person name="Hensen N."/>
            <person name="Bonometti L."/>
            <person name="Westerberg I."/>
            <person name="Brannstrom I.O."/>
            <person name="Guillou S."/>
            <person name="Cros-Aarteil S."/>
            <person name="Calhoun S."/>
            <person name="Haridas S."/>
            <person name="Kuo A."/>
            <person name="Pangilinan J."/>
            <person name="Riley R."/>
            <person name="Labutti K."/>
            <person name="Andreopoulos B."/>
            <person name="Lipzen A."/>
            <person name="Chen C."/>
            <person name="Yanf M."/>
            <person name="Daum C."/>
            <person name="Ng V."/>
            <person name="Clum A."/>
            <person name="Steindorff A."/>
            <person name="Ohm R."/>
            <person name="Martin F."/>
            <person name="Silar P."/>
            <person name="Natvig D."/>
            <person name="Lalanne C."/>
            <person name="Gautier V."/>
            <person name="Ament-Velasquez S.L."/>
            <person name="Kruys A."/>
            <person name="Hutchinson M.I."/>
            <person name="Powell A.J."/>
            <person name="Barry K."/>
            <person name="Miller A.N."/>
            <person name="Grigoriev I.V."/>
            <person name="Debuchy R."/>
            <person name="Gladieux P."/>
            <person name="Thoren M.H."/>
            <person name="Johannesson H."/>
        </authorList>
    </citation>
    <scope>NUCLEOTIDE SEQUENCE</scope>
    <source>
        <strain evidence="2">CBS 626.80</strain>
    </source>
</reference>
<dbReference type="Proteomes" id="UP001303222">
    <property type="component" value="Unassembled WGS sequence"/>
</dbReference>
<organism evidence="2 3">
    <name type="scientific">Pseudoneurospora amorphoporcata</name>
    <dbReference type="NCBI Taxonomy" id="241081"/>
    <lineage>
        <taxon>Eukaryota</taxon>
        <taxon>Fungi</taxon>
        <taxon>Dikarya</taxon>
        <taxon>Ascomycota</taxon>
        <taxon>Pezizomycotina</taxon>
        <taxon>Sordariomycetes</taxon>
        <taxon>Sordariomycetidae</taxon>
        <taxon>Sordariales</taxon>
        <taxon>Sordariaceae</taxon>
        <taxon>Pseudoneurospora</taxon>
    </lineage>
</organism>